<gene>
    <name evidence="2" type="ORF">FCM35_KLT14555</name>
</gene>
<dbReference type="Gene3D" id="3.40.50.300">
    <property type="entry name" value="P-loop containing nucleotide triphosphate hydrolases"/>
    <property type="match status" value="1"/>
</dbReference>
<dbReference type="OrthoDB" id="27435at2759"/>
<evidence type="ECO:0000313" key="2">
    <source>
        <dbReference type="EMBL" id="KAF3321302.1"/>
    </source>
</evidence>
<dbReference type="Pfam" id="PF00004">
    <property type="entry name" value="AAA"/>
    <property type="match status" value="1"/>
</dbReference>
<keyword evidence="3" id="KW-1185">Reference proteome</keyword>
<keyword evidence="2" id="KW-0131">Cell cycle</keyword>
<dbReference type="GO" id="GO:0005524">
    <property type="term" value="F:ATP binding"/>
    <property type="evidence" value="ECO:0007669"/>
    <property type="project" value="InterPro"/>
</dbReference>
<dbReference type="InterPro" id="IPR027417">
    <property type="entry name" value="P-loop_NTPase"/>
</dbReference>
<proteinExistence type="predicted"/>
<dbReference type="GO" id="GO:0051301">
    <property type="term" value="P:cell division"/>
    <property type="evidence" value="ECO:0007669"/>
    <property type="project" value="UniProtKB-KW"/>
</dbReference>
<feature type="domain" description="ATPase AAA-type core" evidence="1">
    <location>
        <begin position="21"/>
        <end position="78"/>
    </location>
</feature>
<evidence type="ECO:0000313" key="3">
    <source>
        <dbReference type="Proteomes" id="UP000623129"/>
    </source>
</evidence>
<dbReference type="InterPro" id="IPR003959">
    <property type="entry name" value="ATPase_AAA_core"/>
</dbReference>
<evidence type="ECO:0000259" key="1">
    <source>
        <dbReference type="Pfam" id="PF00004"/>
    </source>
</evidence>
<accession>A0A833QM23</accession>
<dbReference type="SUPFAM" id="SSF52540">
    <property type="entry name" value="P-loop containing nucleoside triphosphate hydrolases"/>
    <property type="match status" value="1"/>
</dbReference>
<dbReference type="PANTHER" id="PTHR48470">
    <property type="entry name" value="CELL DIVISION CONTROL PROTEIN 48 C ISOFORM 1"/>
    <property type="match status" value="1"/>
</dbReference>
<keyword evidence="2" id="KW-0132">Cell division</keyword>
<comment type="caution">
    <text evidence="2">The sequence shown here is derived from an EMBL/GenBank/DDBJ whole genome shotgun (WGS) entry which is preliminary data.</text>
</comment>
<dbReference type="AlphaFoldDB" id="A0A833QM23"/>
<dbReference type="InterPro" id="IPR055278">
    <property type="entry name" value="CDC48c"/>
</dbReference>
<dbReference type="EMBL" id="SWLB01000027">
    <property type="protein sequence ID" value="KAF3321302.1"/>
    <property type="molecule type" value="Genomic_DNA"/>
</dbReference>
<dbReference type="PANTHER" id="PTHR48470:SF1">
    <property type="entry name" value="CELL DIVISION CONTROL PROTEIN 48 C ISOFORM 1"/>
    <property type="match status" value="1"/>
</dbReference>
<dbReference type="GO" id="GO:0016887">
    <property type="term" value="F:ATP hydrolysis activity"/>
    <property type="evidence" value="ECO:0007669"/>
    <property type="project" value="InterPro"/>
</dbReference>
<organism evidence="2 3">
    <name type="scientific">Carex littledalei</name>
    <dbReference type="NCBI Taxonomy" id="544730"/>
    <lineage>
        <taxon>Eukaryota</taxon>
        <taxon>Viridiplantae</taxon>
        <taxon>Streptophyta</taxon>
        <taxon>Embryophyta</taxon>
        <taxon>Tracheophyta</taxon>
        <taxon>Spermatophyta</taxon>
        <taxon>Magnoliopsida</taxon>
        <taxon>Liliopsida</taxon>
        <taxon>Poales</taxon>
        <taxon>Cyperaceae</taxon>
        <taxon>Cyperoideae</taxon>
        <taxon>Cariceae</taxon>
        <taxon>Carex</taxon>
        <taxon>Carex subgen. Euthyceras</taxon>
    </lineage>
</organism>
<protein>
    <submittedName>
        <fullName evidence="2">Cell division control protein 48</fullName>
    </submittedName>
</protein>
<name>A0A833QM23_9POAL</name>
<reference evidence="2" key="1">
    <citation type="submission" date="2020-01" db="EMBL/GenBank/DDBJ databases">
        <title>Genome sequence of Kobresia littledalei, the first chromosome-level genome in the family Cyperaceae.</title>
        <authorList>
            <person name="Qu G."/>
        </authorList>
    </citation>
    <scope>NUCLEOTIDE SEQUENCE</scope>
    <source>
        <strain evidence="2">C.B.Clarke</strain>
        <tissue evidence="2">Leaf</tissue>
    </source>
</reference>
<sequence length="94" mass="10827">MIPTDFRVGRIHKYLIGKESVSEKNIRSLFEKAYRTAPSIVFIDEIDAIGSKRDNLQLKGMEQRIVTQLITCMDKFHQAVKYQKPDLSQDKPTG</sequence>
<dbReference type="Proteomes" id="UP000623129">
    <property type="component" value="Unassembled WGS sequence"/>
</dbReference>